<sequence>MNTASCIIPQIIFSDEKKFNLEGPVGYKHYWHDLRKDRLVFSTRNFGGGSLMVWGALSSVGFFFLELAFVSCRMYSSDYQTVLENRMLPYQQDNEAIHVSRSSLDCFRSKNIDVLSGPACSPVLNPMENAWGKLVRLIYATARSIELSEGSRMRLSLTMIQDDTVCLESDFKDVMSTSELVVTGHFKTAVAVQM</sequence>
<feature type="transmembrane region" description="Helical" evidence="1">
    <location>
        <begin position="51"/>
        <end position="70"/>
    </location>
</feature>
<evidence type="ECO:0000313" key="3">
    <source>
        <dbReference type="EnsemblMetazoa" id="CJA19946b.1"/>
    </source>
</evidence>
<evidence type="ECO:0000313" key="4">
    <source>
        <dbReference type="Proteomes" id="UP000005237"/>
    </source>
</evidence>
<dbReference type="Pfam" id="PF13358">
    <property type="entry name" value="DDE_3"/>
    <property type="match status" value="1"/>
</dbReference>
<dbReference type="Gene3D" id="3.30.420.10">
    <property type="entry name" value="Ribonuclease H-like superfamily/Ribonuclease H"/>
    <property type="match status" value="1"/>
</dbReference>
<dbReference type="InterPro" id="IPR038717">
    <property type="entry name" value="Tc1-like_DDE_dom"/>
</dbReference>
<dbReference type="EnsemblMetazoa" id="CJA19946b.1">
    <property type="protein sequence ID" value="CJA19946b.1"/>
    <property type="gene ID" value="WBGene00175517"/>
</dbReference>
<dbReference type="PANTHER" id="PTHR23022:SF129">
    <property type="entry name" value="TRANSPOSABLE ELEMENT TC3 TRANSPOSASE"/>
    <property type="match status" value="1"/>
</dbReference>
<proteinExistence type="predicted"/>
<dbReference type="PANTHER" id="PTHR23022">
    <property type="entry name" value="TRANSPOSABLE ELEMENT-RELATED"/>
    <property type="match status" value="1"/>
</dbReference>
<dbReference type="InterPro" id="IPR052338">
    <property type="entry name" value="Transposase_5"/>
</dbReference>
<feature type="domain" description="Tc1-like transposase DDE" evidence="2">
    <location>
        <begin position="10"/>
        <end position="140"/>
    </location>
</feature>
<dbReference type="GO" id="GO:0003676">
    <property type="term" value="F:nucleic acid binding"/>
    <property type="evidence" value="ECO:0007669"/>
    <property type="project" value="InterPro"/>
</dbReference>
<keyword evidence="1" id="KW-0812">Transmembrane</keyword>
<dbReference type="AlphaFoldDB" id="A0A8R1E411"/>
<name>A0A8R1E411_CAEJA</name>
<dbReference type="Proteomes" id="UP000005237">
    <property type="component" value="Unassembled WGS sequence"/>
</dbReference>
<evidence type="ECO:0000256" key="1">
    <source>
        <dbReference type="SAM" id="Phobius"/>
    </source>
</evidence>
<reference evidence="4" key="1">
    <citation type="submission" date="2010-08" db="EMBL/GenBank/DDBJ databases">
        <authorList>
            <consortium name="Caenorhabditis japonica Sequencing Consortium"/>
            <person name="Wilson R.K."/>
        </authorList>
    </citation>
    <scope>NUCLEOTIDE SEQUENCE [LARGE SCALE GENOMIC DNA]</scope>
    <source>
        <strain evidence="4">DF5081</strain>
    </source>
</reference>
<keyword evidence="4" id="KW-1185">Reference proteome</keyword>
<accession>A0A8R1E411</accession>
<keyword evidence="1" id="KW-0472">Membrane</keyword>
<keyword evidence="1" id="KW-1133">Transmembrane helix</keyword>
<protein>
    <submittedName>
        <fullName evidence="3">DDE_3 domain-containing protein</fullName>
    </submittedName>
</protein>
<dbReference type="InterPro" id="IPR036397">
    <property type="entry name" value="RNaseH_sf"/>
</dbReference>
<reference evidence="3" key="2">
    <citation type="submission" date="2022-06" db="UniProtKB">
        <authorList>
            <consortium name="EnsemblMetazoa"/>
        </authorList>
    </citation>
    <scope>IDENTIFICATION</scope>
    <source>
        <strain evidence="3">DF5081</strain>
    </source>
</reference>
<evidence type="ECO:0000259" key="2">
    <source>
        <dbReference type="Pfam" id="PF13358"/>
    </source>
</evidence>
<organism evidence="3 4">
    <name type="scientific">Caenorhabditis japonica</name>
    <dbReference type="NCBI Taxonomy" id="281687"/>
    <lineage>
        <taxon>Eukaryota</taxon>
        <taxon>Metazoa</taxon>
        <taxon>Ecdysozoa</taxon>
        <taxon>Nematoda</taxon>
        <taxon>Chromadorea</taxon>
        <taxon>Rhabditida</taxon>
        <taxon>Rhabditina</taxon>
        <taxon>Rhabditomorpha</taxon>
        <taxon>Rhabditoidea</taxon>
        <taxon>Rhabditidae</taxon>
        <taxon>Peloderinae</taxon>
        <taxon>Caenorhabditis</taxon>
    </lineage>
</organism>